<dbReference type="Pfam" id="PF13307">
    <property type="entry name" value="Helicase_C_2"/>
    <property type="match status" value="1"/>
</dbReference>
<evidence type="ECO:0000313" key="10">
    <source>
        <dbReference type="EMBL" id="SCY34764.1"/>
    </source>
</evidence>
<feature type="compositionally biased region" description="Gly residues" evidence="8">
    <location>
        <begin position="658"/>
        <end position="668"/>
    </location>
</feature>
<dbReference type="RefSeq" id="WP_074471367.1">
    <property type="nucleotide sequence ID" value="NZ_FMUN01000005.1"/>
</dbReference>
<dbReference type="PANTHER" id="PTHR11472">
    <property type="entry name" value="DNA REPAIR DEAD HELICASE RAD3/XP-D SUBFAMILY MEMBER"/>
    <property type="match status" value="1"/>
</dbReference>
<sequence length="668" mass="73562">MTSATQTLGPEGPLAEALDNFQPRPEQQEMAAAVEDALANQGTLVAEAGTGTGKTFAYLVPVLQSERKVLVSTGTRNLQDQLYHRDLPLLRRALGADFRTALLKGRANYLCIHRLERAVYQERELSGEQRADLARIREWAGHTTHGDRAEVTSLAEDAAIWPRVTSTSDNCLGTECEHYDDCFLIQARRRAQEADVVVVNHYLFCADLNLKSEGVGELLPKADAVVFDEAHQLPEAASRFFGTGISSYGLRELARDSRDEFAQEAGDDPQLPEAAHALERAAGDWRRALGEGDWRGAWKPVLEQPAPRQAFDALRAAADRLQNVLEIHAERGKGLARCFDRAKDLNERLNFLYDADDPDFVFWMETRGRGAFVHATPLEVAGPFQRATGGAKGQAWVFTSATLAVGESFTHFCARLGLPGDVATRKWESPFHFDEQARLYHPPRLPDPGNPAYTDRLLDAALPVVAASPGGAFFLFTSHRALRQAAHRLRREGRFPLLVQGDAPRDHLIHQFRSKGNAVLLGTGSFWEGVDVRGAALSVVVIDKLPFPSPADPVIEARDRYLKEKGLEPFPHEHLPTAVLTLKQGAGRLIRDASDAGVLIIGDPRLTRKTYGKTFLASLPPMPRTYDLNEVKRFLGQETPDEAPAPTPQSNYREEDSGGAGEGQGTLL</sequence>
<dbReference type="GO" id="GO:0005524">
    <property type="term" value="F:ATP binding"/>
    <property type="evidence" value="ECO:0007669"/>
    <property type="project" value="UniProtKB-KW"/>
</dbReference>
<evidence type="ECO:0000256" key="3">
    <source>
        <dbReference type="ARBA" id="ARBA00022801"/>
    </source>
</evidence>
<evidence type="ECO:0000256" key="6">
    <source>
        <dbReference type="ARBA" id="ARBA00044969"/>
    </source>
</evidence>
<name>A0A1G5F6E9_9GAMM</name>
<dbReference type="InterPro" id="IPR011545">
    <property type="entry name" value="DEAD/DEAH_box_helicase_dom"/>
</dbReference>
<dbReference type="InterPro" id="IPR006555">
    <property type="entry name" value="ATP-dep_Helicase_C"/>
</dbReference>
<dbReference type="PROSITE" id="PS51193">
    <property type="entry name" value="HELICASE_ATP_BIND_2"/>
    <property type="match status" value="1"/>
</dbReference>
<keyword evidence="3" id="KW-0378">Hydrolase</keyword>
<evidence type="ECO:0000313" key="11">
    <source>
        <dbReference type="Proteomes" id="UP000183104"/>
    </source>
</evidence>
<keyword evidence="10" id="KW-0347">Helicase</keyword>
<dbReference type="InterPro" id="IPR027417">
    <property type="entry name" value="P-loop_NTPase"/>
</dbReference>
<dbReference type="Gene3D" id="3.40.50.300">
    <property type="entry name" value="P-loop containing nucleotide triphosphate hydrolases"/>
    <property type="match status" value="2"/>
</dbReference>
<dbReference type="InterPro" id="IPR045028">
    <property type="entry name" value="DinG/Rad3-like"/>
</dbReference>
<dbReference type="SMART" id="SM00487">
    <property type="entry name" value="DEXDc"/>
    <property type="match status" value="1"/>
</dbReference>
<evidence type="ECO:0000256" key="4">
    <source>
        <dbReference type="ARBA" id="ARBA00022840"/>
    </source>
</evidence>
<evidence type="ECO:0000256" key="5">
    <source>
        <dbReference type="ARBA" id="ARBA00038058"/>
    </source>
</evidence>
<dbReference type="AlphaFoldDB" id="A0A1G5F6E9"/>
<dbReference type="InterPro" id="IPR014013">
    <property type="entry name" value="Helic_SF1/SF2_ATP-bd_DinG/Rad3"/>
</dbReference>
<comment type="similarity">
    <text evidence="5">Belongs to the helicase family. DinG subfamily.</text>
</comment>
<reference evidence="11" key="1">
    <citation type="submission" date="2016-10" db="EMBL/GenBank/DDBJ databases">
        <authorList>
            <person name="Varghese N."/>
        </authorList>
    </citation>
    <scope>NUCLEOTIDE SEQUENCE [LARGE SCALE GENOMIC DNA]</scope>
    <source>
        <strain evidence="11">HL 19</strain>
    </source>
</reference>
<evidence type="ECO:0000256" key="7">
    <source>
        <dbReference type="ARBA" id="ARBA00048954"/>
    </source>
</evidence>
<evidence type="ECO:0000259" key="9">
    <source>
        <dbReference type="PROSITE" id="PS51193"/>
    </source>
</evidence>
<dbReference type="Proteomes" id="UP000183104">
    <property type="component" value="Unassembled WGS sequence"/>
</dbReference>
<organism evidence="10 11">
    <name type="scientific">Thiohalorhabdus denitrificans</name>
    <dbReference type="NCBI Taxonomy" id="381306"/>
    <lineage>
        <taxon>Bacteria</taxon>
        <taxon>Pseudomonadati</taxon>
        <taxon>Pseudomonadota</taxon>
        <taxon>Gammaproteobacteria</taxon>
        <taxon>Thiohalorhabdales</taxon>
        <taxon>Thiohalorhabdaceae</taxon>
        <taxon>Thiohalorhabdus</taxon>
    </lineage>
</organism>
<feature type="region of interest" description="Disordered" evidence="8">
    <location>
        <begin position="635"/>
        <end position="668"/>
    </location>
</feature>
<evidence type="ECO:0000256" key="1">
    <source>
        <dbReference type="ARBA" id="ARBA00001966"/>
    </source>
</evidence>
<comment type="catalytic activity">
    <reaction evidence="7">
        <text>ATP + H2O = ADP + phosphate + H(+)</text>
        <dbReference type="Rhea" id="RHEA:13065"/>
        <dbReference type="ChEBI" id="CHEBI:15377"/>
        <dbReference type="ChEBI" id="CHEBI:15378"/>
        <dbReference type="ChEBI" id="CHEBI:30616"/>
        <dbReference type="ChEBI" id="CHEBI:43474"/>
        <dbReference type="ChEBI" id="CHEBI:456216"/>
        <dbReference type="EC" id="5.6.2.3"/>
    </reaction>
</comment>
<dbReference type="EC" id="5.6.2.3" evidence="6"/>
<feature type="domain" description="Helicase ATP-binding" evidence="9">
    <location>
        <begin position="13"/>
        <end position="275"/>
    </location>
</feature>
<protein>
    <recommendedName>
        <fullName evidence="6">DNA 5'-3' helicase</fullName>
        <ecNumber evidence="6">5.6.2.3</ecNumber>
    </recommendedName>
</protein>
<accession>A0A1G5F6E9</accession>
<proteinExistence type="inferred from homology"/>
<dbReference type="GO" id="GO:0006281">
    <property type="term" value="P:DNA repair"/>
    <property type="evidence" value="ECO:0007669"/>
    <property type="project" value="TreeGrafter"/>
</dbReference>
<dbReference type="PANTHER" id="PTHR11472:SF34">
    <property type="entry name" value="REGULATOR OF TELOMERE ELONGATION HELICASE 1"/>
    <property type="match status" value="1"/>
</dbReference>
<dbReference type="GO" id="GO:0043139">
    <property type="term" value="F:5'-3' DNA helicase activity"/>
    <property type="evidence" value="ECO:0007669"/>
    <property type="project" value="UniProtKB-EC"/>
</dbReference>
<dbReference type="InterPro" id="IPR014001">
    <property type="entry name" value="Helicase_ATP-bd"/>
</dbReference>
<dbReference type="SMART" id="SM00491">
    <property type="entry name" value="HELICc2"/>
    <property type="match status" value="1"/>
</dbReference>
<evidence type="ECO:0000256" key="2">
    <source>
        <dbReference type="ARBA" id="ARBA00022741"/>
    </source>
</evidence>
<dbReference type="GO" id="GO:0003676">
    <property type="term" value="F:nucleic acid binding"/>
    <property type="evidence" value="ECO:0007669"/>
    <property type="project" value="InterPro"/>
</dbReference>
<dbReference type="Pfam" id="PF00270">
    <property type="entry name" value="DEAD"/>
    <property type="match status" value="1"/>
</dbReference>
<dbReference type="SUPFAM" id="SSF52540">
    <property type="entry name" value="P-loop containing nucleoside triphosphate hydrolases"/>
    <property type="match status" value="2"/>
</dbReference>
<gene>
    <name evidence="10" type="ORF">SAMN05661077_1818</name>
</gene>
<dbReference type="GO" id="GO:0016818">
    <property type="term" value="F:hydrolase activity, acting on acid anhydrides, in phosphorus-containing anhydrides"/>
    <property type="evidence" value="ECO:0007669"/>
    <property type="project" value="InterPro"/>
</dbReference>
<dbReference type="EMBL" id="FMUN01000005">
    <property type="protein sequence ID" value="SCY34764.1"/>
    <property type="molecule type" value="Genomic_DNA"/>
</dbReference>
<keyword evidence="2" id="KW-0547">Nucleotide-binding</keyword>
<evidence type="ECO:0000256" key="8">
    <source>
        <dbReference type="SAM" id="MobiDB-lite"/>
    </source>
</evidence>
<dbReference type="OrthoDB" id="9805194at2"/>
<keyword evidence="11" id="KW-1185">Reference proteome</keyword>
<keyword evidence="4" id="KW-0067">ATP-binding</keyword>
<comment type="cofactor">
    <cofactor evidence="1">
        <name>[4Fe-4S] cluster</name>
        <dbReference type="ChEBI" id="CHEBI:49883"/>
    </cofactor>
</comment>